<reference evidence="1 2" key="1">
    <citation type="journal article" date="2015" name="Mol. Biochem. Parasitol.">
        <title>Identification of polymorphic genes for use in assemblage B genotyping assays through comparative genomics of multiple assemblage B Giardia duodenalis isolates.</title>
        <authorList>
            <person name="Wielinga C."/>
            <person name="Thompson R.C."/>
            <person name="Monis P."/>
            <person name="Ryan U."/>
        </authorList>
    </citation>
    <scope>NUCLEOTIDE SEQUENCE [LARGE SCALE GENOMIC DNA]</scope>
    <source>
        <strain evidence="1 2">BAH15c1</strain>
    </source>
</reference>
<protein>
    <submittedName>
        <fullName evidence="1">Protein 21.1</fullName>
    </submittedName>
</protein>
<dbReference type="SMART" id="SM00248">
    <property type="entry name" value="ANK"/>
    <property type="match status" value="4"/>
</dbReference>
<dbReference type="OrthoDB" id="21416at2759"/>
<dbReference type="EMBL" id="JXTI01000010">
    <property type="protein sequence ID" value="KWX15302.1"/>
    <property type="molecule type" value="Genomic_DNA"/>
</dbReference>
<sequence>MNEAAWFRAATKGNIYILKESVVQWRGLQDKDGNSAIHYAARANRLDAVKYLAPMELMIQNRRGQTPLDVAQEAGSKDVAAFLRSAMNETSPVRMQFDSPLWFSAAEKGDIPVLHENLSRFKGYKSPEGHWKGYTALMIAAVTGNMAAAQLLAVAEAGIRGLDGKTALMLACEANHPEIATLLIPLEAGLMDNYGWFALLYAIDGACISVIPSLYPTEGKMRNEFGLSCLDIAKQNTQKEAVRIIEELAKVH</sequence>
<evidence type="ECO:0000313" key="2">
    <source>
        <dbReference type="Proteomes" id="UP000070089"/>
    </source>
</evidence>
<accession>A0A132P019</accession>
<dbReference type="AlphaFoldDB" id="A0A132P019"/>
<evidence type="ECO:0000313" key="1">
    <source>
        <dbReference type="EMBL" id="KWX15302.1"/>
    </source>
</evidence>
<dbReference type="Proteomes" id="UP000070089">
    <property type="component" value="Unassembled WGS sequence"/>
</dbReference>
<dbReference type="VEuPathDB" id="GiardiaDB:QR46_0624"/>
<organism evidence="1 2">
    <name type="scientific">Giardia duodenalis assemblage B</name>
    <dbReference type="NCBI Taxonomy" id="1394984"/>
    <lineage>
        <taxon>Eukaryota</taxon>
        <taxon>Metamonada</taxon>
        <taxon>Diplomonadida</taxon>
        <taxon>Hexamitidae</taxon>
        <taxon>Giardiinae</taxon>
        <taxon>Giardia</taxon>
    </lineage>
</organism>
<dbReference type="InterPro" id="IPR002110">
    <property type="entry name" value="Ankyrin_rpt"/>
</dbReference>
<name>A0A132P019_GIAIN</name>
<dbReference type="Gene3D" id="1.25.40.20">
    <property type="entry name" value="Ankyrin repeat-containing domain"/>
    <property type="match status" value="2"/>
</dbReference>
<dbReference type="InterPro" id="IPR036770">
    <property type="entry name" value="Ankyrin_rpt-contain_sf"/>
</dbReference>
<dbReference type="PANTHER" id="PTHR24120">
    <property type="entry name" value="GH07239P"/>
    <property type="match status" value="1"/>
</dbReference>
<dbReference type="PANTHER" id="PTHR24120:SF4">
    <property type="entry name" value="GH07239P"/>
    <property type="match status" value="1"/>
</dbReference>
<gene>
    <name evidence="1" type="ORF">QR46_0624</name>
</gene>
<dbReference type="SUPFAM" id="SSF48403">
    <property type="entry name" value="Ankyrin repeat"/>
    <property type="match status" value="1"/>
</dbReference>
<dbReference type="Pfam" id="PF12796">
    <property type="entry name" value="Ank_2"/>
    <property type="match status" value="2"/>
</dbReference>
<proteinExistence type="predicted"/>
<comment type="caution">
    <text evidence="1">The sequence shown here is derived from an EMBL/GenBank/DDBJ whole genome shotgun (WGS) entry which is preliminary data.</text>
</comment>